<evidence type="ECO:0000256" key="7">
    <source>
        <dbReference type="ARBA" id="ARBA00023125"/>
    </source>
</evidence>
<dbReference type="InterPro" id="IPR009057">
    <property type="entry name" value="Homeodomain-like_sf"/>
</dbReference>
<feature type="modified residue" description="4-aspartylphosphate" evidence="10">
    <location>
        <position position="54"/>
    </location>
</feature>
<sequence length="274" mass="32246">MKVLIVDDEELTREGIRMSIPWENLGITEVYMAEDGEEGLKKALELLPDIILADVRMPRMDGITMAFEIRKSWKQCRFIFVSGYCDKEYLKSAIQLSAVNYIEKPVEPSEIVDALKKSILQLEEEKRRMAIEEEYRTHFKGVLEEIPEEDLVPVSWQSSMHMADKIEHYIQENFADINLSLTQLADAFELTKQYMCWLFKKEKNETINQCIIRTRLKWAKEYMRRNPFVKIKNVAAKAGFADSSYFIKIYKKYEQVTPADYLRECNENRPEAKI</sequence>
<dbReference type="InterPro" id="IPR018062">
    <property type="entry name" value="HTH_AraC-typ_CS"/>
</dbReference>
<reference evidence="15 17" key="3">
    <citation type="submission" date="2016-08" db="EMBL/GenBank/DDBJ databases">
        <authorList>
            <person name="Seilhamer J.J."/>
        </authorList>
    </citation>
    <scope>NUCLEOTIDE SEQUENCE [LARGE SCALE GENOMIC DNA]</scope>
    <source>
        <strain evidence="15 17">NML150140-1</strain>
    </source>
</reference>
<keyword evidence="18" id="KW-1185">Reference proteome</keyword>
<dbReference type="EMBL" id="MCGH01000002">
    <property type="protein sequence ID" value="ODM07332.1"/>
    <property type="molecule type" value="Genomic_DNA"/>
</dbReference>
<evidence type="ECO:0000313" key="16">
    <source>
        <dbReference type="Proteomes" id="UP000094067"/>
    </source>
</evidence>
<dbReference type="Proteomes" id="UP000094271">
    <property type="component" value="Unassembled WGS sequence"/>
</dbReference>
<evidence type="ECO:0000256" key="5">
    <source>
        <dbReference type="ARBA" id="ARBA00023012"/>
    </source>
</evidence>
<keyword evidence="5" id="KW-0902">Two-component regulatory system</keyword>
<dbReference type="GO" id="GO:0003700">
    <property type="term" value="F:DNA-binding transcription factor activity"/>
    <property type="evidence" value="ECO:0007669"/>
    <property type="project" value="InterPro"/>
</dbReference>
<reference evidence="14 18" key="2">
    <citation type="submission" date="2016-08" db="EMBL/GenBank/DDBJ databases">
        <title>Characterization of Isolates of Eisenbergiella tayi Derived from Blood Cultures, Using Whole Genome Sequencing.</title>
        <authorList>
            <person name="Bernier A.-M."/>
            <person name="Burdz T."/>
            <person name="Wiebe D."/>
            <person name="Bernard K."/>
        </authorList>
    </citation>
    <scope>NUCLEOTIDE SEQUENCE [LARGE SCALE GENOMIC DNA]</scope>
    <source>
        <strain evidence="14 18">NML120146</strain>
    </source>
</reference>
<dbReference type="EMBL" id="MEHD01000051">
    <property type="protein sequence ID" value="ODR45770.1"/>
    <property type="molecule type" value="Genomic_DNA"/>
</dbReference>
<organism evidence="13 16">
    <name type="scientific">Eisenbergiella tayi</name>
    <dbReference type="NCBI Taxonomy" id="1432052"/>
    <lineage>
        <taxon>Bacteria</taxon>
        <taxon>Bacillati</taxon>
        <taxon>Bacillota</taxon>
        <taxon>Clostridia</taxon>
        <taxon>Lachnospirales</taxon>
        <taxon>Lachnospiraceae</taxon>
        <taxon>Eisenbergiella</taxon>
    </lineage>
</organism>
<dbReference type="Pfam" id="PF00072">
    <property type="entry name" value="Response_reg"/>
    <property type="match status" value="1"/>
</dbReference>
<dbReference type="PROSITE" id="PS00041">
    <property type="entry name" value="HTH_ARAC_FAMILY_1"/>
    <property type="match status" value="1"/>
</dbReference>
<comment type="subcellular location">
    <subcellularLocation>
        <location evidence="1">Cytoplasm</location>
    </subcellularLocation>
</comment>
<dbReference type="PROSITE" id="PS01124">
    <property type="entry name" value="HTH_ARAC_FAMILY_2"/>
    <property type="match status" value="1"/>
</dbReference>
<reference evidence="13 16" key="1">
    <citation type="submission" date="2016-07" db="EMBL/GenBank/DDBJ databases">
        <title>Characterization of isolates of Eisenbergiella tayi derived from blood cultures, using whole genome sequencing.</title>
        <authorList>
            <person name="Burdz T."/>
            <person name="Wiebe D."/>
            <person name="Huynh C."/>
            <person name="Bernard K."/>
        </authorList>
    </citation>
    <scope>NUCLEOTIDE SEQUENCE [LARGE SCALE GENOMIC DNA]</scope>
    <source>
        <strain evidence="13 16">NML 110608</strain>
    </source>
</reference>
<proteinExistence type="predicted"/>
<evidence type="ECO:0000313" key="15">
    <source>
        <dbReference type="EMBL" id="ODR55010.1"/>
    </source>
</evidence>
<comment type="function">
    <text evidence="9">May play the central regulatory role in sporulation. It may be an element of the effector pathway responsible for the activation of sporulation genes in response to nutritional stress. Spo0A may act in concert with spo0H (a sigma factor) to control the expression of some genes that are critical to the sporulation process.</text>
</comment>
<dbReference type="GO" id="GO:0005737">
    <property type="term" value="C:cytoplasm"/>
    <property type="evidence" value="ECO:0007669"/>
    <property type="project" value="UniProtKB-SubCell"/>
</dbReference>
<dbReference type="SUPFAM" id="SSF52172">
    <property type="entry name" value="CheY-like"/>
    <property type="match status" value="1"/>
</dbReference>
<evidence type="ECO:0000313" key="18">
    <source>
        <dbReference type="Proteomes" id="UP000094869"/>
    </source>
</evidence>
<feature type="domain" description="Response regulatory" evidence="12">
    <location>
        <begin position="2"/>
        <end position="119"/>
    </location>
</feature>
<keyword evidence="6" id="KW-0805">Transcription regulation</keyword>
<protein>
    <recommendedName>
        <fullName evidence="2">Stage 0 sporulation protein A homolog</fullName>
    </recommendedName>
</protein>
<evidence type="ECO:0000256" key="4">
    <source>
        <dbReference type="ARBA" id="ARBA00022553"/>
    </source>
</evidence>
<evidence type="ECO:0000256" key="8">
    <source>
        <dbReference type="ARBA" id="ARBA00023163"/>
    </source>
</evidence>
<dbReference type="Proteomes" id="UP000094067">
    <property type="component" value="Unassembled WGS sequence"/>
</dbReference>
<evidence type="ECO:0000256" key="10">
    <source>
        <dbReference type="PROSITE-ProRule" id="PRU00169"/>
    </source>
</evidence>
<dbReference type="Gene3D" id="1.10.10.60">
    <property type="entry name" value="Homeodomain-like"/>
    <property type="match status" value="2"/>
</dbReference>
<keyword evidence="4 10" id="KW-0597">Phosphoprotein</keyword>
<dbReference type="InterPro" id="IPR018060">
    <property type="entry name" value="HTH_AraC"/>
</dbReference>
<evidence type="ECO:0000256" key="2">
    <source>
        <dbReference type="ARBA" id="ARBA00018672"/>
    </source>
</evidence>
<evidence type="ECO:0000313" key="17">
    <source>
        <dbReference type="Proteomes" id="UP000094271"/>
    </source>
</evidence>
<evidence type="ECO:0000256" key="1">
    <source>
        <dbReference type="ARBA" id="ARBA00004496"/>
    </source>
</evidence>
<dbReference type="GO" id="GO:0000160">
    <property type="term" value="P:phosphorelay signal transduction system"/>
    <property type="evidence" value="ECO:0007669"/>
    <property type="project" value="UniProtKB-KW"/>
</dbReference>
<feature type="domain" description="HTH araC/xylS-type" evidence="11">
    <location>
        <begin position="164"/>
        <end position="264"/>
    </location>
</feature>
<dbReference type="SMART" id="SM00448">
    <property type="entry name" value="REC"/>
    <property type="match status" value="1"/>
</dbReference>
<dbReference type="PANTHER" id="PTHR42713">
    <property type="entry name" value="HISTIDINE KINASE-RELATED"/>
    <property type="match status" value="1"/>
</dbReference>
<evidence type="ECO:0000313" key="14">
    <source>
        <dbReference type="EMBL" id="ODR45770.1"/>
    </source>
</evidence>
<evidence type="ECO:0000256" key="3">
    <source>
        <dbReference type="ARBA" id="ARBA00022490"/>
    </source>
</evidence>
<dbReference type="CDD" id="cd17536">
    <property type="entry name" value="REC_YesN-like"/>
    <property type="match status" value="1"/>
</dbReference>
<dbReference type="GO" id="GO:0043565">
    <property type="term" value="F:sequence-specific DNA binding"/>
    <property type="evidence" value="ECO:0007669"/>
    <property type="project" value="InterPro"/>
</dbReference>
<dbReference type="PANTHER" id="PTHR42713:SF3">
    <property type="entry name" value="TRANSCRIPTIONAL REGULATORY PROTEIN HPTR"/>
    <property type="match status" value="1"/>
</dbReference>
<dbReference type="RefSeq" id="WP_069153003.1">
    <property type="nucleotide sequence ID" value="NZ_JAQCZP010000015.1"/>
</dbReference>
<evidence type="ECO:0000259" key="12">
    <source>
        <dbReference type="PROSITE" id="PS50110"/>
    </source>
</evidence>
<evidence type="ECO:0000256" key="9">
    <source>
        <dbReference type="ARBA" id="ARBA00024867"/>
    </source>
</evidence>
<dbReference type="InterPro" id="IPR051552">
    <property type="entry name" value="HptR"/>
</dbReference>
<dbReference type="PATRIC" id="fig|1432052.4.peg.3591"/>
<evidence type="ECO:0000313" key="13">
    <source>
        <dbReference type="EMBL" id="ODM07332.1"/>
    </source>
</evidence>
<evidence type="ECO:0000259" key="11">
    <source>
        <dbReference type="PROSITE" id="PS01124"/>
    </source>
</evidence>
<dbReference type="EMBL" id="MEHA01000002">
    <property type="protein sequence ID" value="ODR55010.1"/>
    <property type="molecule type" value="Genomic_DNA"/>
</dbReference>
<gene>
    <name evidence="15" type="ORF">BEI59_03540</name>
    <name evidence="13" type="ORF">BEI61_03222</name>
    <name evidence="14" type="ORF">BEI63_28750</name>
</gene>
<keyword evidence="7" id="KW-0238">DNA-binding</keyword>
<dbReference type="SMART" id="SM00342">
    <property type="entry name" value="HTH_ARAC"/>
    <property type="match status" value="1"/>
</dbReference>
<keyword evidence="8" id="KW-0804">Transcription</keyword>
<dbReference type="AlphaFoldDB" id="A0A1E3AF12"/>
<dbReference type="InterPro" id="IPR011006">
    <property type="entry name" value="CheY-like_superfamily"/>
</dbReference>
<dbReference type="PROSITE" id="PS50110">
    <property type="entry name" value="RESPONSE_REGULATORY"/>
    <property type="match status" value="1"/>
</dbReference>
<keyword evidence="3" id="KW-0963">Cytoplasm</keyword>
<dbReference type="Gene3D" id="3.40.50.2300">
    <property type="match status" value="1"/>
</dbReference>
<dbReference type="Proteomes" id="UP000094869">
    <property type="component" value="Unassembled WGS sequence"/>
</dbReference>
<dbReference type="OrthoDB" id="9813413at2"/>
<dbReference type="SUPFAM" id="SSF46689">
    <property type="entry name" value="Homeodomain-like"/>
    <property type="match status" value="1"/>
</dbReference>
<dbReference type="Pfam" id="PF12833">
    <property type="entry name" value="HTH_18"/>
    <property type="match status" value="1"/>
</dbReference>
<comment type="caution">
    <text evidence="13">The sequence shown here is derived from an EMBL/GenBank/DDBJ whole genome shotgun (WGS) entry which is preliminary data.</text>
</comment>
<evidence type="ECO:0000256" key="6">
    <source>
        <dbReference type="ARBA" id="ARBA00023015"/>
    </source>
</evidence>
<dbReference type="InterPro" id="IPR001789">
    <property type="entry name" value="Sig_transdc_resp-reg_receiver"/>
</dbReference>
<name>A0A1E3AF12_9FIRM</name>
<accession>A0A1E3AF12</accession>